<evidence type="ECO:0000256" key="3">
    <source>
        <dbReference type="ARBA" id="ARBA00022448"/>
    </source>
</evidence>
<evidence type="ECO:0000256" key="1">
    <source>
        <dbReference type="ARBA" id="ARBA00004123"/>
    </source>
</evidence>
<dbReference type="InterPro" id="IPR040122">
    <property type="entry name" value="Importin_beta"/>
</dbReference>
<dbReference type="eggNOG" id="KOG2171">
    <property type="taxonomic scope" value="Eukaryota"/>
</dbReference>
<sequence>MEPLLEQIINGLLCTDTQRIREATNELAKAHENPATLPALCQIVVSKREPQVRQFAAVLLNKRLQKLRNWQMVPAEQKESIKTGMLQAMIAEQEKSVKNAIAQLIGSLVRHEEEKKDSWLAELLNFTYSHCSVDDPKESELGSSIFATLIDAAPDQFISHMDSICQMCAAVLMAAEAKGDLATPTVVNITMGMVSLMPFVPGHASAEQTVIKLLPLIIKTVSAFAQKGDAHEFSLVFDVIDNIAEYAPKLLNNNVKQLVEFCLETANNKQIDDSIRVQVLTFIGRVARIKKKVIVKQKLLEPILAVIFEMMCVETDLEDDEYFSESNHPVTSATQTLDLLAINMSPEKLIPPMLQLLEPALQNPDPLRRRAAFLCIAVIAEGCAEAICNKYLEVMLSIIKSGIVDSETPVRAVAFYALGQFSEHLQPEITKFASQILPVLFDFLHQLVVELKLGHPEPKHTQRMFYALETYCQNLEEDIVPHLPILMECLFETLDPTYSAHLRVMSLSAISAVAVAAKEHLMPYFPKIVTILQVYLVKECAEDLTELRNEAIDTLASISRVVGKENFLPIANDTMAYCLMMLEEGPNDPDLRRAIYNLTGALSIVVNESMSSVFPKIMDRVIETVISSEDTVPILNAAVPKHIFFDENGDRKDVENDIDLDNTDDEDDNDDDEYQVENDYLYEKEEAIVALKDFAANTGTAFVPYLQMAFENVYKVIDHPHEIIRKVAIEAISAFVIALHKMGDVDGVTRACSVVMPKFAQIMREDEDQSVVIHLLDVQGELFNAVGRPAVPTQVIADQIFACIRDVLNTKMACQFTEQGGGGDEEDTEDSESDEMLLEGAGNLFPAFGKALTPEIFSMYFGRLCQYYLTKLSKAKRSEASSQRSFVYGALAESFASLGNCVVTYFDTLCPIFIAGVTDPDPMARQNCYFGLGELVLFAEEKSFESFQVILQALSSAIASETQASALDNICGAVARLIVTNYNMVPLAQVLPVFLSHLPLREDTPENDMVNRAFRVLYMHAREAIVDHLEQILAITIDVLYKKQMPDEESKVNAIALVKDIREQYADKFNNVANSNPEVYAFLQTL</sequence>
<keyword evidence="3" id="KW-0813">Transport</keyword>
<dbReference type="InParanoid" id="B4J0F3"/>
<feature type="domain" description="Importin N-terminal" evidence="8">
    <location>
        <begin position="23"/>
        <end position="91"/>
    </location>
</feature>
<evidence type="ECO:0000256" key="6">
    <source>
        <dbReference type="ARBA" id="ARBA00022927"/>
    </source>
</evidence>
<dbReference type="KEGG" id="dgr:6558452"/>
<keyword evidence="7" id="KW-0539">Nucleus</keyword>
<dbReference type="InterPro" id="IPR001494">
    <property type="entry name" value="Importin-beta_N"/>
</dbReference>
<dbReference type="EMBL" id="CH916366">
    <property type="protein sequence ID" value="EDV96789.1"/>
    <property type="molecule type" value="Genomic_DNA"/>
</dbReference>
<dbReference type="InterPro" id="IPR057672">
    <property type="entry name" value="TPR_IPO4/5"/>
</dbReference>
<protein>
    <submittedName>
        <fullName evidence="9">GH15016</fullName>
    </submittedName>
</protein>
<dbReference type="GO" id="GO:0006606">
    <property type="term" value="P:protein import into nucleus"/>
    <property type="evidence" value="ECO:0007669"/>
    <property type="project" value="InterPro"/>
</dbReference>
<accession>B4J0F3</accession>
<evidence type="ECO:0000256" key="2">
    <source>
        <dbReference type="ARBA" id="ARBA00004496"/>
    </source>
</evidence>
<dbReference type="STRING" id="7222.B4J0F3"/>
<keyword evidence="6" id="KW-0653">Protein transport</keyword>
<evidence type="ECO:0000259" key="8">
    <source>
        <dbReference type="PROSITE" id="PS50166"/>
    </source>
</evidence>
<name>B4J0F3_DROGR</name>
<dbReference type="OMA" id="ANACGCV"/>
<dbReference type="FunCoup" id="B4J0F3">
    <property type="interactions" value="1573"/>
</dbReference>
<dbReference type="GO" id="GO:0005737">
    <property type="term" value="C:cytoplasm"/>
    <property type="evidence" value="ECO:0007669"/>
    <property type="project" value="UniProtKB-SubCell"/>
</dbReference>
<dbReference type="Pfam" id="PF25780">
    <property type="entry name" value="TPR_IPO5"/>
    <property type="match status" value="1"/>
</dbReference>
<keyword evidence="4" id="KW-0963">Cytoplasm</keyword>
<dbReference type="SUPFAM" id="SSF48371">
    <property type="entry name" value="ARM repeat"/>
    <property type="match status" value="2"/>
</dbReference>
<dbReference type="Proteomes" id="UP000001070">
    <property type="component" value="Unassembled WGS sequence"/>
</dbReference>
<dbReference type="InterPro" id="IPR011989">
    <property type="entry name" value="ARM-like"/>
</dbReference>
<proteinExistence type="predicted"/>
<dbReference type="OrthoDB" id="7862313at2759"/>
<gene>
    <name evidence="9" type="primary">Dgri\GH15016</name>
    <name evidence="9" type="ORF">Dgri_GH15016</name>
</gene>
<dbReference type="PhylomeDB" id="B4J0F3"/>
<dbReference type="Gene3D" id="1.25.10.10">
    <property type="entry name" value="Leucine-rich Repeat Variant"/>
    <property type="match status" value="1"/>
</dbReference>
<keyword evidence="10" id="KW-1185">Reference proteome</keyword>
<reference evidence="9 10" key="1">
    <citation type="journal article" date="2007" name="Nature">
        <title>Evolution of genes and genomes on the Drosophila phylogeny.</title>
        <authorList>
            <consortium name="Drosophila 12 Genomes Consortium"/>
            <person name="Clark A.G."/>
            <person name="Eisen M.B."/>
            <person name="Smith D.R."/>
            <person name="Bergman C.M."/>
            <person name="Oliver B."/>
            <person name="Markow T.A."/>
            <person name="Kaufman T.C."/>
            <person name="Kellis M."/>
            <person name="Gelbart W."/>
            <person name="Iyer V.N."/>
            <person name="Pollard D.A."/>
            <person name="Sackton T.B."/>
            <person name="Larracuente A.M."/>
            <person name="Singh N.D."/>
            <person name="Abad J.P."/>
            <person name="Abt D.N."/>
            <person name="Adryan B."/>
            <person name="Aguade M."/>
            <person name="Akashi H."/>
            <person name="Anderson W.W."/>
            <person name="Aquadro C.F."/>
            <person name="Ardell D.H."/>
            <person name="Arguello R."/>
            <person name="Artieri C.G."/>
            <person name="Barbash D.A."/>
            <person name="Barker D."/>
            <person name="Barsanti P."/>
            <person name="Batterham P."/>
            <person name="Batzoglou S."/>
            <person name="Begun D."/>
            <person name="Bhutkar A."/>
            <person name="Blanco E."/>
            <person name="Bosak S.A."/>
            <person name="Bradley R.K."/>
            <person name="Brand A.D."/>
            <person name="Brent M.R."/>
            <person name="Brooks A.N."/>
            <person name="Brown R.H."/>
            <person name="Butlin R.K."/>
            <person name="Caggese C."/>
            <person name="Calvi B.R."/>
            <person name="Bernardo de Carvalho A."/>
            <person name="Caspi A."/>
            <person name="Castrezana S."/>
            <person name="Celniker S.E."/>
            <person name="Chang J.L."/>
            <person name="Chapple C."/>
            <person name="Chatterji S."/>
            <person name="Chinwalla A."/>
            <person name="Civetta A."/>
            <person name="Clifton S.W."/>
            <person name="Comeron J.M."/>
            <person name="Costello J.C."/>
            <person name="Coyne J.A."/>
            <person name="Daub J."/>
            <person name="David R.G."/>
            <person name="Delcher A.L."/>
            <person name="Delehaunty K."/>
            <person name="Do C.B."/>
            <person name="Ebling H."/>
            <person name="Edwards K."/>
            <person name="Eickbush T."/>
            <person name="Evans J.D."/>
            <person name="Filipski A."/>
            <person name="Findeiss S."/>
            <person name="Freyhult E."/>
            <person name="Fulton L."/>
            <person name="Fulton R."/>
            <person name="Garcia A.C."/>
            <person name="Gardiner A."/>
            <person name="Garfield D.A."/>
            <person name="Garvin B.E."/>
            <person name="Gibson G."/>
            <person name="Gilbert D."/>
            <person name="Gnerre S."/>
            <person name="Godfrey J."/>
            <person name="Good R."/>
            <person name="Gotea V."/>
            <person name="Gravely B."/>
            <person name="Greenberg A.J."/>
            <person name="Griffiths-Jones S."/>
            <person name="Gross S."/>
            <person name="Guigo R."/>
            <person name="Gustafson E.A."/>
            <person name="Haerty W."/>
            <person name="Hahn M.W."/>
            <person name="Halligan D.L."/>
            <person name="Halpern A.L."/>
            <person name="Halter G.M."/>
            <person name="Han M.V."/>
            <person name="Heger A."/>
            <person name="Hillier L."/>
            <person name="Hinrichs A.S."/>
            <person name="Holmes I."/>
            <person name="Hoskins R.A."/>
            <person name="Hubisz M.J."/>
            <person name="Hultmark D."/>
            <person name="Huntley M.A."/>
            <person name="Jaffe D.B."/>
            <person name="Jagadeeshan S."/>
            <person name="Jeck W.R."/>
            <person name="Johnson J."/>
            <person name="Jones C.D."/>
            <person name="Jordan W.C."/>
            <person name="Karpen G.H."/>
            <person name="Kataoka E."/>
            <person name="Keightley P.D."/>
            <person name="Kheradpour P."/>
            <person name="Kirkness E.F."/>
            <person name="Koerich L.B."/>
            <person name="Kristiansen K."/>
            <person name="Kudrna D."/>
            <person name="Kulathinal R.J."/>
            <person name="Kumar S."/>
            <person name="Kwok R."/>
            <person name="Lander E."/>
            <person name="Langley C.H."/>
            <person name="Lapoint R."/>
            <person name="Lazzaro B.P."/>
            <person name="Lee S.J."/>
            <person name="Levesque L."/>
            <person name="Li R."/>
            <person name="Lin C.F."/>
            <person name="Lin M.F."/>
            <person name="Lindblad-Toh K."/>
            <person name="Llopart A."/>
            <person name="Long M."/>
            <person name="Low L."/>
            <person name="Lozovsky E."/>
            <person name="Lu J."/>
            <person name="Luo M."/>
            <person name="Machado C.A."/>
            <person name="Makalowski W."/>
            <person name="Marzo M."/>
            <person name="Matsuda M."/>
            <person name="Matzkin L."/>
            <person name="McAllister B."/>
            <person name="McBride C.S."/>
            <person name="McKernan B."/>
            <person name="McKernan K."/>
            <person name="Mendez-Lago M."/>
            <person name="Minx P."/>
            <person name="Mollenhauer M.U."/>
            <person name="Montooth K."/>
            <person name="Mount S.M."/>
            <person name="Mu X."/>
            <person name="Myers E."/>
            <person name="Negre B."/>
            <person name="Newfeld S."/>
            <person name="Nielsen R."/>
            <person name="Noor M.A."/>
            <person name="O'Grady P."/>
            <person name="Pachter L."/>
            <person name="Papaceit M."/>
            <person name="Parisi M.J."/>
            <person name="Parisi M."/>
            <person name="Parts L."/>
            <person name="Pedersen J.S."/>
            <person name="Pesole G."/>
            <person name="Phillippy A.M."/>
            <person name="Ponting C.P."/>
            <person name="Pop M."/>
            <person name="Porcelli D."/>
            <person name="Powell J.R."/>
            <person name="Prohaska S."/>
            <person name="Pruitt K."/>
            <person name="Puig M."/>
            <person name="Quesneville H."/>
            <person name="Ram K.R."/>
            <person name="Rand D."/>
            <person name="Rasmussen M.D."/>
            <person name="Reed L.K."/>
            <person name="Reenan R."/>
            <person name="Reily A."/>
            <person name="Remington K.A."/>
            <person name="Rieger T.T."/>
            <person name="Ritchie M.G."/>
            <person name="Robin C."/>
            <person name="Rogers Y.H."/>
            <person name="Rohde C."/>
            <person name="Rozas J."/>
            <person name="Rubenfield M.J."/>
            <person name="Ruiz A."/>
            <person name="Russo S."/>
            <person name="Salzberg S.L."/>
            <person name="Sanchez-Gracia A."/>
            <person name="Saranga D.J."/>
            <person name="Sato H."/>
            <person name="Schaeffer S.W."/>
            <person name="Schatz M.C."/>
            <person name="Schlenke T."/>
            <person name="Schwartz R."/>
            <person name="Segarra C."/>
            <person name="Singh R.S."/>
            <person name="Sirot L."/>
            <person name="Sirota M."/>
            <person name="Sisneros N.B."/>
            <person name="Smith C.D."/>
            <person name="Smith T.F."/>
            <person name="Spieth J."/>
            <person name="Stage D.E."/>
            <person name="Stark A."/>
            <person name="Stephan W."/>
            <person name="Strausberg R.L."/>
            <person name="Strempel S."/>
            <person name="Sturgill D."/>
            <person name="Sutton G."/>
            <person name="Sutton G.G."/>
            <person name="Tao W."/>
            <person name="Teichmann S."/>
            <person name="Tobari Y.N."/>
            <person name="Tomimura Y."/>
            <person name="Tsolas J.M."/>
            <person name="Valente V.L."/>
            <person name="Venter E."/>
            <person name="Venter J.C."/>
            <person name="Vicario S."/>
            <person name="Vieira F.G."/>
            <person name="Vilella A.J."/>
            <person name="Villasante A."/>
            <person name="Walenz B."/>
            <person name="Wang J."/>
            <person name="Wasserman M."/>
            <person name="Watts T."/>
            <person name="Wilson D."/>
            <person name="Wilson R.K."/>
            <person name="Wing R.A."/>
            <person name="Wolfner M.F."/>
            <person name="Wong A."/>
            <person name="Wong G.K."/>
            <person name="Wu C.I."/>
            <person name="Wu G."/>
            <person name="Yamamoto D."/>
            <person name="Yang H.P."/>
            <person name="Yang S.P."/>
            <person name="Yorke J.A."/>
            <person name="Yoshida K."/>
            <person name="Zdobnov E."/>
            <person name="Zhang P."/>
            <person name="Zhang Y."/>
            <person name="Zimin A.V."/>
            <person name="Baldwin J."/>
            <person name="Abdouelleil A."/>
            <person name="Abdulkadir J."/>
            <person name="Abebe A."/>
            <person name="Abera B."/>
            <person name="Abreu J."/>
            <person name="Acer S.C."/>
            <person name="Aftuck L."/>
            <person name="Alexander A."/>
            <person name="An P."/>
            <person name="Anderson E."/>
            <person name="Anderson S."/>
            <person name="Arachi H."/>
            <person name="Azer M."/>
            <person name="Bachantsang P."/>
            <person name="Barry A."/>
            <person name="Bayul T."/>
            <person name="Berlin A."/>
            <person name="Bessette D."/>
            <person name="Bloom T."/>
            <person name="Blye J."/>
            <person name="Boguslavskiy L."/>
            <person name="Bonnet C."/>
            <person name="Boukhgalter B."/>
            <person name="Bourzgui I."/>
            <person name="Brown A."/>
            <person name="Cahill P."/>
            <person name="Channer S."/>
            <person name="Cheshatsang Y."/>
            <person name="Chuda L."/>
            <person name="Citroen M."/>
            <person name="Collymore A."/>
            <person name="Cooke P."/>
            <person name="Costello M."/>
            <person name="D'Aco K."/>
            <person name="Daza R."/>
            <person name="De Haan G."/>
            <person name="DeGray S."/>
            <person name="DeMaso C."/>
            <person name="Dhargay N."/>
            <person name="Dooley K."/>
            <person name="Dooley E."/>
            <person name="Doricent M."/>
            <person name="Dorje P."/>
            <person name="Dorjee K."/>
            <person name="Dupes A."/>
            <person name="Elong R."/>
            <person name="Falk J."/>
            <person name="Farina A."/>
            <person name="Faro S."/>
            <person name="Ferguson D."/>
            <person name="Fisher S."/>
            <person name="Foley C.D."/>
            <person name="Franke A."/>
            <person name="Friedrich D."/>
            <person name="Gadbois L."/>
            <person name="Gearin G."/>
            <person name="Gearin C.R."/>
            <person name="Giannoukos G."/>
            <person name="Goode T."/>
            <person name="Graham J."/>
            <person name="Grandbois E."/>
            <person name="Grewal S."/>
            <person name="Gyaltsen K."/>
            <person name="Hafez N."/>
            <person name="Hagos B."/>
            <person name="Hall J."/>
            <person name="Henson C."/>
            <person name="Hollinger A."/>
            <person name="Honan T."/>
            <person name="Huard M.D."/>
            <person name="Hughes L."/>
            <person name="Hurhula B."/>
            <person name="Husby M.E."/>
            <person name="Kamat A."/>
            <person name="Kanga B."/>
            <person name="Kashin S."/>
            <person name="Khazanovich D."/>
            <person name="Kisner P."/>
            <person name="Lance K."/>
            <person name="Lara M."/>
            <person name="Lee W."/>
            <person name="Lennon N."/>
            <person name="Letendre F."/>
            <person name="LeVine R."/>
            <person name="Lipovsky A."/>
            <person name="Liu X."/>
            <person name="Liu J."/>
            <person name="Liu S."/>
            <person name="Lokyitsang T."/>
            <person name="Lokyitsang Y."/>
            <person name="Lubonja R."/>
            <person name="Lui A."/>
            <person name="MacDonald P."/>
            <person name="Magnisalis V."/>
            <person name="Maru K."/>
            <person name="Matthews C."/>
            <person name="McCusker W."/>
            <person name="McDonough S."/>
            <person name="Mehta T."/>
            <person name="Meldrim J."/>
            <person name="Meneus L."/>
            <person name="Mihai O."/>
            <person name="Mihalev A."/>
            <person name="Mihova T."/>
            <person name="Mittelman R."/>
            <person name="Mlenga V."/>
            <person name="Montmayeur A."/>
            <person name="Mulrain L."/>
            <person name="Navidi A."/>
            <person name="Naylor J."/>
            <person name="Negash T."/>
            <person name="Nguyen T."/>
            <person name="Nguyen N."/>
            <person name="Nicol R."/>
            <person name="Norbu C."/>
            <person name="Norbu N."/>
            <person name="Novod N."/>
            <person name="O'Neill B."/>
            <person name="Osman S."/>
            <person name="Markiewicz E."/>
            <person name="Oyono O.L."/>
            <person name="Patti C."/>
            <person name="Phunkhang P."/>
            <person name="Pierre F."/>
            <person name="Priest M."/>
            <person name="Raghuraman S."/>
            <person name="Rege F."/>
            <person name="Reyes R."/>
            <person name="Rise C."/>
            <person name="Rogov P."/>
            <person name="Ross K."/>
            <person name="Ryan E."/>
            <person name="Settipalli S."/>
            <person name="Shea T."/>
            <person name="Sherpa N."/>
            <person name="Shi L."/>
            <person name="Shih D."/>
            <person name="Sparrow T."/>
            <person name="Spaulding J."/>
            <person name="Stalker J."/>
            <person name="Stange-Thomann N."/>
            <person name="Stavropoulos S."/>
            <person name="Stone C."/>
            <person name="Strader C."/>
            <person name="Tesfaye S."/>
            <person name="Thomson T."/>
            <person name="Thoulutsang Y."/>
            <person name="Thoulutsang D."/>
            <person name="Topham K."/>
            <person name="Topping I."/>
            <person name="Tsamla T."/>
            <person name="Vassiliev H."/>
            <person name="Vo A."/>
            <person name="Wangchuk T."/>
            <person name="Wangdi T."/>
            <person name="Weiand M."/>
            <person name="Wilkinson J."/>
            <person name="Wilson A."/>
            <person name="Yadav S."/>
            <person name="Young G."/>
            <person name="Yu Q."/>
            <person name="Zembek L."/>
            <person name="Zhong D."/>
            <person name="Zimmer A."/>
            <person name="Zwirko Z."/>
            <person name="Jaffe D.B."/>
            <person name="Alvarez P."/>
            <person name="Brockman W."/>
            <person name="Butler J."/>
            <person name="Chin C."/>
            <person name="Gnerre S."/>
            <person name="Grabherr M."/>
            <person name="Kleber M."/>
            <person name="Mauceli E."/>
            <person name="MacCallum I."/>
        </authorList>
    </citation>
    <scope>NUCLEOTIDE SEQUENCE [LARGE SCALE GENOMIC DNA]</scope>
    <source>
        <strain evidence="10">Tucson 15287-2541.00</strain>
    </source>
</reference>
<organism evidence="10">
    <name type="scientific">Drosophila grimshawi</name>
    <name type="common">Hawaiian fruit fly</name>
    <name type="synonym">Idiomyia grimshawi</name>
    <dbReference type="NCBI Taxonomy" id="7222"/>
    <lineage>
        <taxon>Eukaryota</taxon>
        <taxon>Metazoa</taxon>
        <taxon>Ecdysozoa</taxon>
        <taxon>Arthropoda</taxon>
        <taxon>Hexapoda</taxon>
        <taxon>Insecta</taxon>
        <taxon>Pterygota</taxon>
        <taxon>Neoptera</taxon>
        <taxon>Endopterygota</taxon>
        <taxon>Diptera</taxon>
        <taxon>Brachycera</taxon>
        <taxon>Muscomorpha</taxon>
        <taxon>Ephydroidea</taxon>
        <taxon>Drosophilidae</taxon>
        <taxon>Drosophila</taxon>
        <taxon>Hawaiian Drosophila</taxon>
    </lineage>
</organism>
<dbReference type="HOGENOM" id="CLU_003794_1_2_1"/>
<evidence type="ECO:0000256" key="5">
    <source>
        <dbReference type="ARBA" id="ARBA00022737"/>
    </source>
</evidence>
<evidence type="ECO:0000313" key="10">
    <source>
        <dbReference type="Proteomes" id="UP000001070"/>
    </source>
</evidence>
<dbReference type="PROSITE" id="PS50166">
    <property type="entry name" value="IMPORTIN_B_NT"/>
    <property type="match status" value="1"/>
</dbReference>
<dbReference type="Pfam" id="PF03810">
    <property type="entry name" value="IBN_N"/>
    <property type="match status" value="1"/>
</dbReference>
<keyword evidence="5" id="KW-0677">Repeat</keyword>
<dbReference type="InterPro" id="IPR016024">
    <property type="entry name" value="ARM-type_fold"/>
</dbReference>
<dbReference type="SMR" id="B4J0F3"/>
<evidence type="ECO:0000256" key="4">
    <source>
        <dbReference type="ARBA" id="ARBA00022490"/>
    </source>
</evidence>
<dbReference type="PANTHER" id="PTHR10527">
    <property type="entry name" value="IMPORTIN BETA"/>
    <property type="match status" value="1"/>
</dbReference>
<evidence type="ECO:0000313" key="9">
    <source>
        <dbReference type="EMBL" id="EDV96789.1"/>
    </source>
</evidence>
<dbReference type="SMART" id="SM00913">
    <property type="entry name" value="IBN_N"/>
    <property type="match status" value="1"/>
</dbReference>
<dbReference type="GO" id="GO:0031267">
    <property type="term" value="F:small GTPase binding"/>
    <property type="evidence" value="ECO:0007669"/>
    <property type="project" value="InterPro"/>
</dbReference>
<comment type="subcellular location">
    <subcellularLocation>
        <location evidence="2">Cytoplasm</location>
    </subcellularLocation>
    <subcellularLocation>
        <location evidence="1">Nucleus</location>
    </subcellularLocation>
</comment>
<evidence type="ECO:0000256" key="7">
    <source>
        <dbReference type="ARBA" id="ARBA00023242"/>
    </source>
</evidence>
<dbReference type="AlphaFoldDB" id="B4J0F3"/>